<dbReference type="AlphaFoldDB" id="A0AAV6TIF6"/>
<dbReference type="EMBL" id="JAFNEN010004240">
    <property type="protein sequence ID" value="KAG8171256.1"/>
    <property type="molecule type" value="Genomic_DNA"/>
</dbReference>
<protein>
    <recommendedName>
        <fullName evidence="3">Acetyltransferase</fullName>
    </recommendedName>
</protein>
<dbReference type="Proteomes" id="UP000827092">
    <property type="component" value="Unassembled WGS sequence"/>
</dbReference>
<dbReference type="Gene3D" id="2.160.10.10">
    <property type="entry name" value="Hexapeptide repeat proteins"/>
    <property type="match status" value="1"/>
</dbReference>
<dbReference type="InterPro" id="IPR011004">
    <property type="entry name" value="Trimer_LpxA-like_sf"/>
</dbReference>
<evidence type="ECO:0000313" key="2">
    <source>
        <dbReference type="Proteomes" id="UP000827092"/>
    </source>
</evidence>
<evidence type="ECO:0008006" key="3">
    <source>
        <dbReference type="Google" id="ProtNLM"/>
    </source>
</evidence>
<sequence length="120" mass="13584">MLDFFKKLENVFNIFDLPVKGDIVVGNDVWFGYDVLVKGGVKIGNGAIIATRAVVVKDVPPYAIVAGNPAKIVKMRFDDKTIERLLRISWWNWDIEKINRHLSLICNLDVDRLEAAGLEE</sequence>
<evidence type="ECO:0000313" key="1">
    <source>
        <dbReference type="EMBL" id="KAG8171256.1"/>
    </source>
</evidence>
<dbReference type="InterPro" id="IPR050179">
    <property type="entry name" value="Trans_hexapeptide_repeat"/>
</dbReference>
<keyword evidence="2" id="KW-1185">Reference proteome</keyword>
<organism evidence="1 2">
    <name type="scientific">Oedothorax gibbosus</name>
    <dbReference type="NCBI Taxonomy" id="931172"/>
    <lineage>
        <taxon>Eukaryota</taxon>
        <taxon>Metazoa</taxon>
        <taxon>Ecdysozoa</taxon>
        <taxon>Arthropoda</taxon>
        <taxon>Chelicerata</taxon>
        <taxon>Arachnida</taxon>
        <taxon>Araneae</taxon>
        <taxon>Araneomorphae</taxon>
        <taxon>Entelegynae</taxon>
        <taxon>Araneoidea</taxon>
        <taxon>Linyphiidae</taxon>
        <taxon>Erigoninae</taxon>
        <taxon>Oedothorax</taxon>
    </lineage>
</organism>
<proteinExistence type="predicted"/>
<dbReference type="CDD" id="cd03349">
    <property type="entry name" value="LbH_XAT"/>
    <property type="match status" value="1"/>
</dbReference>
<reference evidence="1 2" key="1">
    <citation type="journal article" date="2022" name="Nat. Ecol. Evol.">
        <title>A masculinizing supergene underlies an exaggerated male reproductive morph in a spider.</title>
        <authorList>
            <person name="Hendrickx F."/>
            <person name="De Corte Z."/>
            <person name="Sonet G."/>
            <person name="Van Belleghem S.M."/>
            <person name="Kostlbacher S."/>
            <person name="Vangestel C."/>
        </authorList>
    </citation>
    <scope>NUCLEOTIDE SEQUENCE [LARGE SCALE GENOMIC DNA]</scope>
    <source>
        <strain evidence="1">W744_W776</strain>
    </source>
</reference>
<dbReference type="PANTHER" id="PTHR43300:SF11">
    <property type="entry name" value="ACETYLTRANSFERASE RV3034C-RELATED"/>
    <property type="match status" value="1"/>
</dbReference>
<dbReference type="SUPFAM" id="SSF51161">
    <property type="entry name" value="Trimeric LpxA-like enzymes"/>
    <property type="match status" value="1"/>
</dbReference>
<gene>
    <name evidence="1" type="ORF">JTE90_028920</name>
</gene>
<accession>A0AAV6TIF6</accession>
<name>A0AAV6TIF6_9ARAC</name>
<dbReference type="PANTHER" id="PTHR43300">
    <property type="entry name" value="ACETYLTRANSFERASE"/>
    <property type="match status" value="1"/>
</dbReference>
<comment type="caution">
    <text evidence="1">The sequence shown here is derived from an EMBL/GenBank/DDBJ whole genome shotgun (WGS) entry which is preliminary data.</text>
</comment>